<dbReference type="SUPFAM" id="SSF46785">
    <property type="entry name" value="Winged helix' DNA-binding domain"/>
    <property type="match status" value="1"/>
</dbReference>
<evidence type="ECO:0000256" key="2">
    <source>
        <dbReference type="ARBA" id="ARBA00023125"/>
    </source>
</evidence>
<sequence>MNNQTSSSSGELNNATLSDRVYVMMADAIIRGEYPPGSRLIEINLAERYQISRGPLREAMRRLDERRLIVRTARHGARVAELSSEVLAEISMVRELLESAACRLAAENMSDDEIKQLNAIVDSDATLVAQGETYYRTESTLDIHFCIVRGARNSIIEGLLCRELYPLIRMYRYQHKVVEGRADSALKEHRAIVDAISNRDGELAQLLMLRHLASSRKHLLDAITLNPQKQSEAA</sequence>
<dbReference type="SMART" id="SM00895">
    <property type="entry name" value="FCD"/>
    <property type="match status" value="1"/>
</dbReference>
<dbReference type="AlphaFoldDB" id="A0A2N4UC82"/>
<dbReference type="InterPro" id="IPR036390">
    <property type="entry name" value="WH_DNA-bd_sf"/>
</dbReference>
<dbReference type="GO" id="GO:0003700">
    <property type="term" value="F:DNA-binding transcription factor activity"/>
    <property type="evidence" value="ECO:0007669"/>
    <property type="project" value="InterPro"/>
</dbReference>
<dbReference type="InterPro" id="IPR011711">
    <property type="entry name" value="GntR_C"/>
</dbReference>
<name>A0A2N4UC82_9BURK</name>
<dbReference type="Gene3D" id="1.10.10.10">
    <property type="entry name" value="Winged helix-like DNA-binding domain superfamily/Winged helix DNA-binding domain"/>
    <property type="match status" value="1"/>
</dbReference>
<feature type="domain" description="HTH gntR-type" evidence="4">
    <location>
        <begin position="15"/>
        <end position="82"/>
    </location>
</feature>
<evidence type="ECO:0000313" key="5">
    <source>
        <dbReference type="EMBL" id="PLC52632.1"/>
    </source>
</evidence>
<dbReference type="SUPFAM" id="SSF48008">
    <property type="entry name" value="GntR ligand-binding domain-like"/>
    <property type="match status" value="1"/>
</dbReference>
<dbReference type="InterPro" id="IPR000524">
    <property type="entry name" value="Tscrpt_reg_HTH_GntR"/>
</dbReference>
<dbReference type="PANTHER" id="PTHR43537:SF49">
    <property type="entry name" value="TRANSCRIPTIONAL REGULATORY PROTEIN"/>
    <property type="match status" value="1"/>
</dbReference>
<evidence type="ECO:0000256" key="1">
    <source>
        <dbReference type="ARBA" id="ARBA00023015"/>
    </source>
</evidence>
<evidence type="ECO:0000256" key="3">
    <source>
        <dbReference type="ARBA" id="ARBA00023163"/>
    </source>
</evidence>
<dbReference type="Pfam" id="PF07729">
    <property type="entry name" value="FCD"/>
    <property type="match status" value="1"/>
</dbReference>
<gene>
    <name evidence="5" type="ORF">CR155_17760</name>
</gene>
<reference evidence="5 6" key="1">
    <citation type="submission" date="2017-10" db="EMBL/GenBank/DDBJ databases">
        <title>Two draft genome sequences of Pusillimonas sp. strains isolated from a nitrate- and radionuclide-contaminated groundwater in Russia.</title>
        <authorList>
            <person name="Grouzdev D.S."/>
            <person name="Tourova T.P."/>
            <person name="Goeva M.A."/>
            <person name="Babich T.L."/>
            <person name="Sokolova D.S."/>
            <person name="Abdullin R."/>
            <person name="Poltaraus A.B."/>
            <person name="Toshchakov S.V."/>
            <person name="Nazina T.N."/>
        </authorList>
    </citation>
    <scope>NUCLEOTIDE SEQUENCE [LARGE SCALE GENOMIC DNA]</scope>
    <source>
        <strain evidence="5 6">JR1/69-2-13</strain>
    </source>
</reference>
<keyword evidence="6" id="KW-1185">Reference proteome</keyword>
<dbReference type="Proteomes" id="UP000234328">
    <property type="component" value="Unassembled WGS sequence"/>
</dbReference>
<dbReference type="RefSeq" id="WP_102071368.1">
    <property type="nucleotide sequence ID" value="NZ_PDNV01000012.1"/>
</dbReference>
<dbReference type="Pfam" id="PF00392">
    <property type="entry name" value="GntR"/>
    <property type="match status" value="1"/>
</dbReference>
<dbReference type="PROSITE" id="PS50949">
    <property type="entry name" value="HTH_GNTR"/>
    <property type="match status" value="1"/>
</dbReference>
<evidence type="ECO:0000313" key="6">
    <source>
        <dbReference type="Proteomes" id="UP000234328"/>
    </source>
</evidence>
<dbReference type="SMART" id="SM00345">
    <property type="entry name" value="HTH_GNTR"/>
    <property type="match status" value="1"/>
</dbReference>
<dbReference type="CDD" id="cd07377">
    <property type="entry name" value="WHTH_GntR"/>
    <property type="match status" value="1"/>
</dbReference>
<dbReference type="GO" id="GO:0003677">
    <property type="term" value="F:DNA binding"/>
    <property type="evidence" value="ECO:0007669"/>
    <property type="project" value="UniProtKB-KW"/>
</dbReference>
<dbReference type="InterPro" id="IPR008920">
    <property type="entry name" value="TF_FadR/GntR_C"/>
</dbReference>
<organism evidence="5 6">
    <name type="scientific">Pollutimonas nitritireducens</name>
    <dbReference type="NCBI Taxonomy" id="2045209"/>
    <lineage>
        <taxon>Bacteria</taxon>
        <taxon>Pseudomonadati</taxon>
        <taxon>Pseudomonadota</taxon>
        <taxon>Betaproteobacteria</taxon>
        <taxon>Burkholderiales</taxon>
        <taxon>Alcaligenaceae</taxon>
        <taxon>Pollutimonas</taxon>
    </lineage>
</organism>
<dbReference type="OrthoDB" id="9799812at2"/>
<dbReference type="EMBL" id="PDNV01000012">
    <property type="protein sequence ID" value="PLC52632.1"/>
    <property type="molecule type" value="Genomic_DNA"/>
</dbReference>
<dbReference type="Gene3D" id="1.20.120.530">
    <property type="entry name" value="GntR ligand-binding domain-like"/>
    <property type="match status" value="1"/>
</dbReference>
<keyword evidence="3" id="KW-0804">Transcription</keyword>
<evidence type="ECO:0000259" key="4">
    <source>
        <dbReference type="PROSITE" id="PS50949"/>
    </source>
</evidence>
<protein>
    <submittedName>
        <fullName evidence="5">GntR family transcriptional regulator</fullName>
    </submittedName>
</protein>
<accession>A0A2N4UC82</accession>
<keyword evidence="2" id="KW-0238">DNA-binding</keyword>
<dbReference type="PANTHER" id="PTHR43537">
    <property type="entry name" value="TRANSCRIPTIONAL REGULATOR, GNTR FAMILY"/>
    <property type="match status" value="1"/>
</dbReference>
<keyword evidence="1" id="KW-0805">Transcription regulation</keyword>
<proteinExistence type="predicted"/>
<comment type="caution">
    <text evidence="5">The sequence shown here is derived from an EMBL/GenBank/DDBJ whole genome shotgun (WGS) entry which is preliminary data.</text>
</comment>
<dbReference type="InterPro" id="IPR036388">
    <property type="entry name" value="WH-like_DNA-bd_sf"/>
</dbReference>